<dbReference type="Proteomes" id="UP000613974">
    <property type="component" value="Unassembled WGS sequence"/>
</dbReference>
<dbReference type="PANTHER" id="PTHR47197">
    <property type="entry name" value="PROTEIN NIRF"/>
    <property type="match status" value="1"/>
</dbReference>
<dbReference type="Gene3D" id="2.130.10.10">
    <property type="entry name" value="YVTN repeat-like/Quinoprotein amine dehydrogenase"/>
    <property type="match status" value="3"/>
</dbReference>
<evidence type="ECO:0000313" key="4">
    <source>
        <dbReference type="EMBL" id="GHI68425.1"/>
    </source>
</evidence>
<dbReference type="InterPro" id="IPR006311">
    <property type="entry name" value="TAT_signal"/>
</dbReference>
<evidence type="ECO:0008006" key="6">
    <source>
        <dbReference type="Google" id="ProtNLM"/>
    </source>
</evidence>
<keyword evidence="5" id="KW-1185">Reference proteome</keyword>
<dbReference type="InterPro" id="IPR015943">
    <property type="entry name" value="WD40/YVTN_repeat-like_dom_sf"/>
</dbReference>
<gene>
    <name evidence="4" type="ORF">Snoj_23430</name>
</gene>
<keyword evidence="3" id="KW-0732">Signal</keyword>
<accession>A0ABQ3SJW9</accession>
<comment type="cofactor">
    <cofactor evidence="1">
        <name>Cu cation</name>
        <dbReference type="ChEBI" id="CHEBI:23378"/>
    </cofactor>
</comment>
<dbReference type="PROSITE" id="PS51257">
    <property type="entry name" value="PROKAR_LIPOPROTEIN"/>
    <property type="match status" value="1"/>
</dbReference>
<feature type="signal peptide" evidence="3">
    <location>
        <begin position="1"/>
        <end position="31"/>
    </location>
</feature>
<evidence type="ECO:0000256" key="3">
    <source>
        <dbReference type="SAM" id="SignalP"/>
    </source>
</evidence>
<dbReference type="InterPro" id="IPR051200">
    <property type="entry name" value="Host-pathogen_enzymatic-act"/>
</dbReference>
<name>A0ABQ3SJW9_9ACTN</name>
<dbReference type="EMBL" id="BNEC01000003">
    <property type="protein sequence ID" value="GHI68425.1"/>
    <property type="molecule type" value="Genomic_DNA"/>
</dbReference>
<comment type="caution">
    <text evidence="4">The sequence shown here is derived from an EMBL/GenBank/DDBJ whole genome shotgun (WGS) entry which is preliminary data.</text>
</comment>
<feature type="region of interest" description="Disordered" evidence="2">
    <location>
        <begin position="394"/>
        <end position="440"/>
    </location>
</feature>
<dbReference type="PANTHER" id="PTHR47197:SF3">
    <property type="entry name" value="DIHYDRO-HEME D1 DEHYDROGENASE"/>
    <property type="match status" value="1"/>
</dbReference>
<reference evidence="5" key="1">
    <citation type="submission" date="2023-07" db="EMBL/GenBank/DDBJ databases">
        <title>Whole genome shotgun sequence of Streptomyces nojiriensis NBRC 13794.</title>
        <authorList>
            <person name="Komaki H."/>
            <person name="Tamura T."/>
        </authorList>
    </citation>
    <scope>NUCLEOTIDE SEQUENCE [LARGE SCALE GENOMIC DNA]</scope>
    <source>
        <strain evidence="5">NBRC 13794</strain>
    </source>
</reference>
<protein>
    <recommendedName>
        <fullName evidence="6">Lipoprotein</fullName>
    </recommendedName>
</protein>
<feature type="chain" id="PRO_5045868228" description="Lipoprotein" evidence="3">
    <location>
        <begin position="32"/>
        <end position="440"/>
    </location>
</feature>
<proteinExistence type="predicted"/>
<dbReference type="InterPro" id="IPR011045">
    <property type="entry name" value="N2O_reductase_N"/>
</dbReference>
<evidence type="ECO:0000256" key="1">
    <source>
        <dbReference type="ARBA" id="ARBA00001935"/>
    </source>
</evidence>
<dbReference type="PROSITE" id="PS51318">
    <property type="entry name" value="TAT"/>
    <property type="match status" value="1"/>
</dbReference>
<organism evidence="4 5">
    <name type="scientific">Streptomyces nojiriensis</name>
    <dbReference type="NCBI Taxonomy" id="66374"/>
    <lineage>
        <taxon>Bacteria</taxon>
        <taxon>Bacillati</taxon>
        <taxon>Actinomycetota</taxon>
        <taxon>Actinomycetes</taxon>
        <taxon>Kitasatosporales</taxon>
        <taxon>Streptomycetaceae</taxon>
        <taxon>Streptomyces</taxon>
    </lineage>
</organism>
<sequence length="440" mass="45301">MNRRTRTRTRTRGALAALAAALLLGACSRPAAPAPPGPAPSAASPLPVSAPTPQGLLLTADFGADTVTFVDPERGAVASVTAGRAPYGLAVGTDGRAWVATAEGVAVVDTRTRVRLALIPHRTATGPATDGEYRGGGTGIALSPDGAHAYVGVNVPGAAGVLEVLDTARSEVTAVVPVGRRPFDVDVSPDGAEVYVTGHDSFDVTVVAAGSWSPRRIEVAPYGTEGGLGSWLKPHYAVVRPSDGNLLLPFEGERLAVVDPRTGRTRIEAMTADTHQHGAAATADGRLLVVGTGAVRPGDGRGPSLTVRSPDGAERVYPLRGPHEDVAVSRDGRTAYVTGGYTRDGYWNGITVVDLDTGATRRLAAGARPLGGVLPVRPGSRGLAPRLAALSSVGDAPRRLPRPPCDPSPRPWRAWGGPMAPDPLPDPARSTRHPLGIAVL</sequence>
<dbReference type="SUPFAM" id="SSF50974">
    <property type="entry name" value="Nitrous oxide reductase, N-terminal domain"/>
    <property type="match status" value="1"/>
</dbReference>
<evidence type="ECO:0000256" key="2">
    <source>
        <dbReference type="SAM" id="MobiDB-lite"/>
    </source>
</evidence>
<evidence type="ECO:0000313" key="5">
    <source>
        <dbReference type="Proteomes" id="UP000613974"/>
    </source>
</evidence>